<evidence type="ECO:0000313" key="5">
    <source>
        <dbReference type="Proteomes" id="UP000657421"/>
    </source>
</evidence>
<dbReference type="SUPFAM" id="SSF53850">
    <property type="entry name" value="Periplasmic binding protein-like II"/>
    <property type="match status" value="1"/>
</dbReference>
<dbReference type="Gene3D" id="3.40.190.10">
    <property type="entry name" value="Periplasmic binding protein-like II"/>
    <property type="match status" value="2"/>
</dbReference>
<evidence type="ECO:0000256" key="2">
    <source>
        <dbReference type="SAM" id="SignalP"/>
    </source>
</evidence>
<evidence type="ECO:0000259" key="3">
    <source>
        <dbReference type="SMART" id="SM00062"/>
    </source>
</evidence>
<proteinExistence type="predicted"/>
<organism evidence="4 5">
    <name type="scientific">Jingyaoa shaoxingensis</name>
    <dbReference type="NCBI Taxonomy" id="2763671"/>
    <lineage>
        <taxon>Bacteria</taxon>
        <taxon>Bacillati</taxon>
        <taxon>Bacillota</taxon>
        <taxon>Clostridia</taxon>
        <taxon>Lachnospirales</taxon>
        <taxon>Lachnospiraceae</taxon>
        <taxon>Jingyaoa</taxon>
    </lineage>
</organism>
<dbReference type="EMBL" id="JACRSZ010000009">
    <property type="protein sequence ID" value="MBC8573368.1"/>
    <property type="molecule type" value="Genomic_DNA"/>
</dbReference>
<protein>
    <submittedName>
        <fullName evidence="4">Transporter substrate-binding domain-containing protein</fullName>
    </submittedName>
</protein>
<keyword evidence="1 2" id="KW-0732">Signal</keyword>
<dbReference type="Pfam" id="PF00497">
    <property type="entry name" value="SBP_bac_3"/>
    <property type="match status" value="1"/>
</dbReference>
<feature type="chain" id="PRO_5045407046" evidence="2">
    <location>
        <begin position="28"/>
        <end position="280"/>
    </location>
</feature>
<dbReference type="Proteomes" id="UP000657421">
    <property type="component" value="Unassembled WGS sequence"/>
</dbReference>
<keyword evidence="5" id="KW-1185">Reference proteome</keyword>
<dbReference type="InterPro" id="IPR001638">
    <property type="entry name" value="Solute-binding_3/MltF_N"/>
</dbReference>
<feature type="signal peptide" evidence="2">
    <location>
        <begin position="1"/>
        <end position="27"/>
    </location>
</feature>
<accession>A0ABR7NAE1</accession>
<dbReference type="RefSeq" id="WP_330606554.1">
    <property type="nucleotide sequence ID" value="NZ_JACRSZ010000009.1"/>
</dbReference>
<reference evidence="4 5" key="1">
    <citation type="submission" date="2020-08" db="EMBL/GenBank/DDBJ databases">
        <title>Genome public.</title>
        <authorList>
            <person name="Liu C."/>
            <person name="Sun Q."/>
        </authorList>
    </citation>
    <scope>NUCLEOTIDE SEQUENCE [LARGE SCALE GENOMIC DNA]</scope>
    <source>
        <strain evidence="4 5">NSJ-46</strain>
    </source>
</reference>
<sequence>MNKSVKTAAGVMCATAMVMAMSNSVFAEDAKTLKVAMECGYAPYNWTQPTDENGAVQISDSTEYAYGYDVMMAKHICEELGYNLEIVKMDWDSLVPAVVSGTVDCVIAGQSITSERQEVVDFTDPYYYASIITLTKSDSKYADAKGVADLAGATCTSQLNTIWYDNCLPQIKDANILPAQESAPAMLVALEADKCDIVVTDQPTGLAACVAYPDFTLLDFSDSDDPFEVSDEDINIGISLQKGNTELKDAINGVLEKMTADDYEEMMNEAIAVQPLSDAE</sequence>
<feature type="domain" description="Solute-binding protein family 3/N-terminal" evidence="3">
    <location>
        <begin position="32"/>
        <end position="270"/>
    </location>
</feature>
<dbReference type="SMART" id="SM00062">
    <property type="entry name" value="PBPb"/>
    <property type="match status" value="1"/>
</dbReference>
<evidence type="ECO:0000256" key="1">
    <source>
        <dbReference type="ARBA" id="ARBA00022729"/>
    </source>
</evidence>
<gene>
    <name evidence="4" type="ORF">H8716_09790</name>
</gene>
<evidence type="ECO:0000313" key="4">
    <source>
        <dbReference type="EMBL" id="MBC8573368.1"/>
    </source>
</evidence>
<dbReference type="PANTHER" id="PTHR35936:SF17">
    <property type="entry name" value="ARGININE-BINDING EXTRACELLULAR PROTEIN ARTP"/>
    <property type="match status" value="1"/>
</dbReference>
<dbReference type="PANTHER" id="PTHR35936">
    <property type="entry name" value="MEMBRANE-BOUND LYTIC MUREIN TRANSGLYCOSYLASE F"/>
    <property type="match status" value="1"/>
</dbReference>
<comment type="caution">
    <text evidence="4">The sequence shown here is derived from an EMBL/GenBank/DDBJ whole genome shotgun (WGS) entry which is preliminary data.</text>
</comment>
<name>A0ABR7NAE1_9FIRM</name>